<comment type="caution">
    <text evidence="2">The sequence shown here is derived from an EMBL/GenBank/DDBJ whole genome shotgun (WGS) entry which is preliminary data.</text>
</comment>
<sequence>MSTPHARNIVRRLLAVNKTMRVQDLYAQGLSEYPATPFPHPPPPKQYPARGGGLKPAPPPPPNPGHPFKSHAYLKHKVIPELISTGEIEKVHSVVPLTPGLGSSKKRMTRTKNAIASGGVDIWQWRLAGIQANAPEPKLEEEPIPDSHDWYLPNRLFPVIEKAKKQKERDHYGAGRYDHLNTRRQNARPEKLRREKEWVILVFGV</sequence>
<dbReference type="EMBL" id="CAJMXA010003884">
    <property type="protein sequence ID" value="CAE6520928.1"/>
    <property type="molecule type" value="Genomic_DNA"/>
</dbReference>
<feature type="compositionally biased region" description="Pro residues" evidence="1">
    <location>
        <begin position="36"/>
        <end position="46"/>
    </location>
</feature>
<proteinExistence type="predicted"/>
<gene>
    <name evidence="2" type="ORF">RDB_LOCUS146707</name>
</gene>
<name>A0A8H3DD06_9AGAM</name>
<dbReference type="Proteomes" id="UP000663853">
    <property type="component" value="Unassembled WGS sequence"/>
</dbReference>
<feature type="compositionally biased region" description="Pro residues" evidence="1">
    <location>
        <begin position="56"/>
        <end position="65"/>
    </location>
</feature>
<evidence type="ECO:0000256" key="1">
    <source>
        <dbReference type="SAM" id="MobiDB-lite"/>
    </source>
</evidence>
<dbReference type="AlphaFoldDB" id="A0A8H3DD06"/>
<protein>
    <submittedName>
        <fullName evidence="2">Uncharacterized protein</fullName>
    </submittedName>
</protein>
<reference evidence="2" key="1">
    <citation type="submission" date="2021-01" db="EMBL/GenBank/DDBJ databases">
        <authorList>
            <person name="Kaushik A."/>
        </authorList>
    </citation>
    <scope>NUCLEOTIDE SEQUENCE</scope>
    <source>
        <strain evidence="2">AG6-10EEA</strain>
    </source>
</reference>
<evidence type="ECO:0000313" key="3">
    <source>
        <dbReference type="Proteomes" id="UP000663853"/>
    </source>
</evidence>
<organism evidence="2 3">
    <name type="scientific">Rhizoctonia solani</name>
    <dbReference type="NCBI Taxonomy" id="456999"/>
    <lineage>
        <taxon>Eukaryota</taxon>
        <taxon>Fungi</taxon>
        <taxon>Dikarya</taxon>
        <taxon>Basidiomycota</taxon>
        <taxon>Agaricomycotina</taxon>
        <taxon>Agaricomycetes</taxon>
        <taxon>Cantharellales</taxon>
        <taxon>Ceratobasidiaceae</taxon>
        <taxon>Rhizoctonia</taxon>
    </lineage>
</organism>
<feature type="region of interest" description="Disordered" evidence="1">
    <location>
        <begin position="33"/>
        <end position="70"/>
    </location>
</feature>
<evidence type="ECO:0000313" key="2">
    <source>
        <dbReference type="EMBL" id="CAE6520928.1"/>
    </source>
</evidence>
<accession>A0A8H3DD06</accession>